<protein>
    <submittedName>
        <fullName evidence="1">Uncharacterized protein</fullName>
    </submittedName>
</protein>
<proteinExistence type="predicted"/>
<comment type="caution">
    <text evidence="1">The sequence shown here is derived from an EMBL/GenBank/DDBJ whole genome shotgun (WGS) entry which is preliminary data.</text>
</comment>
<name>A0A4Y2T1Y0_ARAVE</name>
<dbReference type="AlphaFoldDB" id="A0A4Y2T1Y0"/>
<organism evidence="1 2">
    <name type="scientific">Araneus ventricosus</name>
    <name type="common">Orbweaver spider</name>
    <name type="synonym">Epeira ventricosa</name>
    <dbReference type="NCBI Taxonomy" id="182803"/>
    <lineage>
        <taxon>Eukaryota</taxon>
        <taxon>Metazoa</taxon>
        <taxon>Ecdysozoa</taxon>
        <taxon>Arthropoda</taxon>
        <taxon>Chelicerata</taxon>
        <taxon>Arachnida</taxon>
        <taxon>Araneae</taxon>
        <taxon>Araneomorphae</taxon>
        <taxon>Entelegynae</taxon>
        <taxon>Araneoidea</taxon>
        <taxon>Araneidae</taxon>
        <taxon>Araneus</taxon>
    </lineage>
</organism>
<keyword evidence="2" id="KW-1185">Reference proteome</keyword>
<evidence type="ECO:0000313" key="2">
    <source>
        <dbReference type="Proteomes" id="UP000499080"/>
    </source>
</evidence>
<dbReference type="EMBL" id="BGPR01025586">
    <property type="protein sequence ID" value="GBN94618.1"/>
    <property type="molecule type" value="Genomic_DNA"/>
</dbReference>
<evidence type="ECO:0000313" key="1">
    <source>
        <dbReference type="EMBL" id="GBN94618.1"/>
    </source>
</evidence>
<sequence>MMIIIHFLDTQENEEGEDSEEGGGKKEKANTYLDTRMQWYQLVKSSRFIRILSTDKVLRLYDTKLRLYVVFVRSKMRKFPPFWYVSCDKDIDMTSKLFTIDELIEGRFSGANLNDDEVILPFIQDQWRIQDLGLGGEVIQILYRRDECQALWLT</sequence>
<accession>A0A4Y2T1Y0</accession>
<reference evidence="1 2" key="1">
    <citation type="journal article" date="2019" name="Sci. Rep.">
        <title>Orb-weaving spider Araneus ventricosus genome elucidates the spidroin gene catalogue.</title>
        <authorList>
            <person name="Kono N."/>
            <person name="Nakamura H."/>
            <person name="Ohtoshi R."/>
            <person name="Moran D.A.P."/>
            <person name="Shinohara A."/>
            <person name="Yoshida Y."/>
            <person name="Fujiwara M."/>
            <person name="Mori M."/>
            <person name="Tomita M."/>
            <person name="Arakawa K."/>
        </authorList>
    </citation>
    <scope>NUCLEOTIDE SEQUENCE [LARGE SCALE GENOMIC DNA]</scope>
</reference>
<dbReference type="Proteomes" id="UP000499080">
    <property type="component" value="Unassembled WGS sequence"/>
</dbReference>
<gene>
    <name evidence="1" type="ORF">AVEN_160279_1</name>
</gene>